<keyword evidence="2" id="KW-0413">Isomerase</keyword>
<evidence type="ECO:0000313" key="6">
    <source>
        <dbReference type="Proteomes" id="UP000288843"/>
    </source>
</evidence>
<dbReference type="CDD" id="cd07067">
    <property type="entry name" value="HP_PGM_like"/>
    <property type="match status" value="1"/>
</dbReference>
<organism evidence="5 6">
    <name type="scientific">Raoultella planticola</name>
    <name type="common">Klebsiella planticola</name>
    <dbReference type="NCBI Taxonomy" id="575"/>
    <lineage>
        <taxon>Bacteria</taxon>
        <taxon>Pseudomonadati</taxon>
        <taxon>Pseudomonadota</taxon>
        <taxon>Gammaproteobacteria</taxon>
        <taxon>Enterobacterales</taxon>
        <taxon>Enterobacteriaceae</taxon>
        <taxon>Klebsiella/Raoultella group</taxon>
        <taxon>Raoultella</taxon>
    </lineage>
</organism>
<name>A0A443VME5_RAOPL</name>
<evidence type="ECO:0000256" key="1">
    <source>
        <dbReference type="ARBA" id="ARBA00023152"/>
    </source>
</evidence>
<feature type="binding site" evidence="4">
    <location>
        <begin position="10"/>
        <end position="17"/>
    </location>
    <ligand>
        <name>substrate</name>
    </ligand>
</feature>
<dbReference type="PROSITE" id="PS00175">
    <property type="entry name" value="PG_MUTASE"/>
    <property type="match status" value="1"/>
</dbReference>
<dbReference type="InterPro" id="IPR013078">
    <property type="entry name" value="His_Pase_superF_clade-1"/>
</dbReference>
<evidence type="ECO:0000256" key="2">
    <source>
        <dbReference type="ARBA" id="ARBA00023235"/>
    </source>
</evidence>
<evidence type="ECO:0000256" key="4">
    <source>
        <dbReference type="PIRSR" id="PIRSR613078-2"/>
    </source>
</evidence>
<dbReference type="SUPFAM" id="SSF53254">
    <property type="entry name" value="Phosphoglycerate mutase-like"/>
    <property type="match status" value="1"/>
</dbReference>
<dbReference type="Gene3D" id="3.40.50.1240">
    <property type="entry name" value="Phosphoglycerate mutase-like"/>
    <property type="match status" value="1"/>
</dbReference>
<feature type="active site" description="Tele-phosphohistidine intermediate" evidence="3">
    <location>
        <position position="11"/>
    </location>
</feature>
<dbReference type="InterPro" id="IPR001345">
    <property type="entry name" value="PG/BPGM_mutase_AS"/>
</dbReference>
<proteinExistence type="predicted"/>
<dbReference type="PANTHER" id="PTHR48100:SF1">
    <property type="entry name" value="HISTIDINE PHOSPHATASE FAMILY PROTEIN-RELATED"/>
    <property type="match status" value="1"/>
</dbReference>
<dbReference type="SMART" id="SM00855">
    <property type="entry name" value="PGAM"/>
    <property type="match status" value="1"/>
</dbReference>
<comment type="caution">
    <text evidence="5">The sequence shown here is derived from an EMBL/GenBank/DDBJ whole genome shotgun (WGS) entry which is preliminary data.</text>
</comment>
<keyword evidence="1" id="KW-0324">Glycolysis</keyword>
<sequence length="205" mass="22156">MLLMKILLVRHGETEWNGVNRLQGHLDSPVTARGHRQIAALIRALDGEKIDRVVSSPAGRAVAAAMPIAAHFACPIRFDARLIERGFGPLEGTVYSQLNDEQRRLFDAIYSGDPHVTPPHGESLAAAVARTTAALLEAGEAGDRCVCVVSHGQVMQAVISTLDGHGAENFPRYAHLNGSYSVLERAEGRLSLEKWGIATHLLLRG</sequence>
<dbReference type="PANTHER" id="PTHR48100">
    <property type="entry name" value="BROAD-SPECIFICITY PHOSPHATASE YOR283W-RELATED"/>
    <property type="match status" value="1"/>
</dbReference>
<dbReference type="GO" id="GO:0016791">
    <property type="term" value="F:phosphatase activity"/>
    <property type="evidence" value="ECO:0007669"/>
    <property type="project" value="TreeGrafter"/>
</dbReference>
<dbReference type="InterPro" id="IPR050275">
    <property type="entry name" value="PGM_Phosphatase"/>
</dbReference>
<dbReference type="EMBL" id="QKOX01000012">
    <property type="protein sequence ID" value="RWT22451.1"/>
    <property type="molecule type" value="Genomic_DNA"/>
</dbReference>
<dbReference type="InterPro" id="IPR029033">
    <property type="entry name" value="His_PPase_superfam"/>
</dbReference>
<dbReference type="AlphaFoldDB" id="A0A443VME5"/>
<accession>A0A443VME5</accession>
<evidence type="ECO:0000313" key="5">
    <source>
        <dbReference type="EMBL" id="RWT22451.1"/>
    </source>
</evidence>
<dbReference type="GO" id="GO:0005737">
    <property type="term" value="C:cytoplasm"/>
    <property type="evidence" value="ECO:0007669"/>
    <property type="project" value="TreeGrafter"/>
</dbReference>
<dbReference type="Proteomes" id="UP000288843">
    <property type="component" value="Unassembled WGS sequence"/>
</dbReference>
<feature type="binding site" evidence="4">
    <location>
        <position position="60"/>
    </location>
    <ligand>
        <name>substrate</name>
    </ligand>
</feature>
<dbReference type="Pfam" id="PF00300">
    <property type="entry name" value="His_Phos_1"/>
    <property type="match status" value="1"/>
</dbReference>
<feature type="active site" description="Proton donor/acceptor" evidence="3">
    <location>
        <position position="84"/>
    </location>
</feature>
<reference evidence="5 6" key="1">
    <citation type="submission" date="2018-06" db="EMBL/GenBank/DDBJ databases">
        <title>Carbapenemase-producing Enterobacteriaceae present in wastewater treatment plant effluent and nearby surface waters in the US.</title>
        <authorList>
            <person name="Mathys D.A."/>
            <person name="Mollenkopf D.F."/>
            <person name="Feicht S.M."/>
            <person name="Adams R.J."/>
            <person name="Albers A.L."/>
            <person name="Stuever D.M."/>
            <person name="Daniels J.B."/>
            <person name="Wittum T.E."/>
        </authorList>
    </citation>
    <scope>NUCLEOTIDE SEQUENCE [LARGE SCALE GENOMIC DNA]</scope>
    <source>
        <strain evidence="5 6">GEO_47_Down_B</strain>
    </source>
</reference>
<protein>
    <submittedName>
        <fullName evidence="5">Histidine phosphatase family protein</fullName>
    </submittedName>
</protein>
<evidence type="ECO:0000256" key="3">
    <source>
        <dbReference type="PIRSR" id="PIRSR613078-1"/>
    </source>
</evidence>
<gene>
    <name evidence="5" type="ORF">DN603_13810</name>
</gene>